<dbReference type="AlphaFoldDB" id="A0A0N5A773"/>
<proteinExistence type="predicted"/>
<organism evidence="1 2">
    <name type="scientific">Parastrongyloides trichosuri</name>
    <name type="common">Possum-specific nematode worm</name>
    <dbReference type="NCBI Taxonomy" id="131310"/>
    <lineage>
        <taxon>Eukaryota</taxon>
        <taxon>Metazoa</taxon>
        <taxon>Ecdysozoa</taxon>
        <taxon>Nematoda</taxon>
        <taxon>Chromadorea</taxon>
        <taxon>Rhabditida</taxon>
        <taxon>Tylenchina</taxon>
        <taxon>Panagrolaimomorpha</taxon>
        <taxon>Strongyloidoidea</taxon>
        <taxon>Strongyloididae</taxon>
        <taxon>Parastrongyloides</taxon>
    </lineage>
</organism>
<accession>A0A0N5A773</accession>
<dbReference type="InterPro" id="IPR032675">
    <property type="entry name" value="LRR_dom_sf"/>
</dbReference>
<sequence>MRSSVIEDYDYDCINTGRLLYRDGSLPRNKLYYESSIALNIPISFLEDDLTNEVLRTTYEKVKAEMYRTNILIIKNVSESFLRNIGSLLDFKYIHTLIFHTGNLNFIPANIFTCIPSLKPEIIYFVKDPSLQVYGDRNNFDNFGNTIPDRVKKIIVSDCSNDIDLLSRMFRQCEIGKFETLSLSTDFYTSLNSPDQASNMYILLKSFKNVKIFLKVILSNNDIELPIRVLLSDSLNINEPIPWKMSYAIILLYKDPLHYNPHEIVQIENTEKYPYIETLVISRSVDCTSLLTPINTETLHNKLTLMTNLTSLHIDYDLILSFKDFCGSLSGSLRTIKIRECFNLKVGDLRYLSQKCQRIECLYLQDIKSSRINLKEILKTFKNVQYVFLQYKRFFPKQNVIRDIKEGDKLKFPPIKFVMITCEKFNSRQLEEIERLEKNTPRKIGQFIFLPDINVPGSSLIYSSFIFQQNSSEFSNINNILHCIW</sequence>
<protein>
    <submittedName>
        <fullName evidence="2">F-box domain-containing protein</fullName>
    </submittedName>
</protein>
<reference evidence="2" key="1">
    <citation type="submission" date="2017-02" db="UniProtKB">
        <authorList>
            <consortium name="WormBaseParasite"/>
        </authorList>
    </citation>
    <scope>IDENTIFICATION</scope>
</reference>
<dbReference type="Gene3D" id="3.80.10.10">
    <property type="entry name" value="Ribonuclease Inhibitor"/>
    <property type="match status" value="1"/>
</dbReference>
<dbReference type="Proteomes" id="UP000038045">
    <property type="component" value="Unplaced"/>
</dbReference>
<keyword evidence="1" id="KW-1185">Reference proteome</keyword>
<name>A0A0N5A773_PARTI</name>
<dbReference type="WBParaSite" id="PTRK_0001786000.1">
    <property type="protein sequence ID" value="PTRK_0001786000.1"/>
    <property type="gene ID" value="PTRK_0001786000"/>
</dbReference>
<evidence type="ECO:0000313" key="2">
    <source>
        <dbReference type="WBParaSite" id="PTRK_0001786000.1"/>
    </source>
</evidence>
<evidence type="ECO:0000313" key="1">
    <source>
        <dbReference type="Proteomes" id="UP000038045"/>
    </source>
</evidence>